<keyword evidence="2" id="KW-1185">Reference proteome</keyword>
<dbReference type="InterPro" id="IPR036412">
    <property type="entry name" value="HAD-like_sf"/>
</dbReference>
<evidence type="ECO:0000313" key="2">
    <source>
        <dbReference type="Proteomes" id="UP000538929"/>
    </source>
</evidence>
<gene>
    <name evidence="1" type="ORF">FNQ90_01400</name>
</gene>
<dbReference type="Gene3D" id="3.40.50.1000">
    <property type="entry name" value="HAD superfamily/HAD-like"/>
    <property type="match status" value="1"/>
</dbReference>
<reference evidence="2" key="1">
    <citation type="submission" date="2019-10" db="EMBL/GenBank/DDBJ databases">
        <title>Streptomyces sp. nov., a novel actinobacterium isolated from alkaline environment.</title>
        <authorList>
            <person name="Golinska P."/>
        </authorList>
    </citation>
    <scope>NUCLEOTIDE SEQUENCE [LARGE SCALE GENOMIC DNA]</scope>
    <source>
        <strain evidence="2">DSM 42118</strain>
    </source>
</reference>
<sequence>MTPGGAQAVLFDLDGTLVDTPAGMAEVLTTVVRETGREPDESALRATIGRPLATSLAILLDTASTGDPDVTRAAERARTLFTEQVIPRAPELVFPGVPALLAELRDRGVTLAVVTSKVHSSAVELLDAAGLLGAFDTLSCHGMTPRGKPSPDLALLAAAELKVPAGRCLVVGDAVDDIRMAHRAGMAAYGVGYGVAGHDRLLNAGARAVAGTTTELRDALAMAVAAGRLAAEPHPTGPRRKQG</sequence>
<proteinExistence type="predicted"/>
<dbReference type="PANTHER" id="PTHR43434:SF1">
    <property type="entry name" value="PHOSPHOGLYCOLATE PHOSPHATASE"/>
    <property type="match status" value="1"/>
</dbReference>
<dbReference type="Gene3D" id="1.10.150.240">
    <property type="entry name" value="Putative phosphatase, domain 2"/>
    <property type="match status" value="1"/>
</dbReference>
<dbReference type="SFLD" id="SFLDS00003">
    <property type="entry name" value="Haloacid_Dehalogenase"/>
    <property type="match status" value="1"/>
</dbReference>
<dbReference type="GO" id="GO:0008967">
    <property type="term" value="F:phosphoglycolate phosphatase activity"/>
    <property type="evidence" value="ECO:0007669"/>
    <property type="project" value="TreeGrafter"/>
</dbReference>
<dbReference type="AlphaFoldDB" id="A0A7W3T9L2"/>
<evidence type="ECO:0000313" key="1">
    <source>
        <dbReference type="EMBL" id="MBB0242796.1"/>
    </source>
</evidence>
<dbReference type="SUPFAM" id="SSF56784">
    <property type="entry name" value="HAD-like"/>
    <property type="match status" value="1"/>
</dbReference>
<keyword evidence="1" id="KW-0378">Hydrolase</keyword>
<dbReference type="GO" id="GO:0005829">
    <property type="term" value="C:cytosol"/>
    <property type="evidence" value="ECO:0007669"/>
    <property type="project" value="TreeGrafter"/>
</dbReference>
<dbReference type="RefSeq" id="WP_182604557.1">
    <property type="nucleotide sequence ID" value="NZ_VKHT01000018.1"/>
</dbReference>
<dbReference type="Pfam" id="PF00702">
    <property type="entry name" value="Hydrolase"/>
    <property type="match status" value="1"/>
</dbReference>
<accession>A0A7W3T9L2</accession>
<dbReference type="InterPro" id="IPR023214">
    <property type="entry name" value="HAD_sf"/>
</dbReference>
<organism evidence="1 2">
    <name type="scientific">Streptomyces alkaliphilus</name>
    <dbReference type="NCBI Taxonomy" id="1472722"/>
    <lineage>
        <taxon>Bacteria</taxon>
        <taxon>Bacillati</taxon>
        <taxon>Actinomycetota</taxon>
        <taxon>Actinomycetes</taxon>
        <taxon>Kitasatosporales</taxon>
        <taxon>Streptomycetaceae</taxon>
        <taxon>Streptomyces</taxon>
    </lineage>
</organism>
<dbReference type="GO" id="GO:0006281">
    <property type="term" value="P:DNA repair"/>
    <property type="evidence" value="ECO:0007669"/>
    <property type="project" value="TreeGrafter"/>
</dbReference>
<dbReference type="InterPro" id="IPR050155">
    <property type="entry name" value="HAD-like_hydrolase_sf"/>
</dbReference>
<dbReference type="EMBL" id="VKHT01000018">
    <property type="protein sequence ID" value="MBB0242796.1"/>
    <property type="molecule type" value="Genomic_DNA"/>
</dbReference>
<protein>
    <submittedName>
        <fullName evidence="1">HAD-IA family hydrolase</fullName>
    </submittedName>
</protein>
<dbReference type="InterPro" id="IPR006439">
    <property type="entry name" value="HAD-SF_hydro_IA"/>
</dbReference>
<dbReference type="SFLD" id="SFLDG01129">
    <property type="entry name" value="C1.5:_HAD__Beta-PGM__Phosphata"/>
    <property type="match status" value="1"/>
</dbReference>
<comment type="caution">
    <text evidence="1">The sequence shown here is derived from an EMBL/GenBank/DDBJ whole genome shotgun (WGS) entry which is preliminary data.</text>
</comment>
<name>A0A7W3T9L2_9ACTN</name>
<dbReference type="SFLD" id="SFLDG01135">
    <property type="entry name" value="C1.5.6:_HAD__Beta-PGM__Phospha"/>
    <property type="match status" value="1"/>
</dbReference>
<dbReference type="NCBIfam" id="TIGR01549">
    <property type="entry name" value="HAD-SF-IA-v1"/>
    <property type="match status" value="1"/>
</dbReference>
<dbReference type="PANTHER" id="PTHR43434">
    <property type="entry name" value="PHOSPHOGLYCOLATE PHOSPHATASE"/>
    <property type="match status" value="1"/>
</dbReference>
<dbReference type="InterPro" id="IPR023198">
    <property type="entry name" value="PGP-like_dom2"/>
</dbReference>
<dbReference type="Proteomes" id="UP000538929">
    <property type="component" value="Unassembled WGS sequence"/>
</dbReference>
<dbReference type="NCBIfam" id="TIGR01509">
    <property type="entry name" value="HAD-SF-IA-v3"/>
    <property type="match status" value="1"/>
</dbReference>